<dbReference type="PANTHER" id="PTHR11088:SF60">
    <property type="entry name" value="TRNA DIMETHYLALLYLTRANSFERASE"/>
    <property type="match status" value="1"/>
</dbReference>
<evidence type="ECO:0000313" key="6">
    <source>
        <dbReference type="Proteomes" id="UP000177080"/>
    </source>
</evidence>
<dbReference type="GO" id="GO:0052381">
    <property type="term" value="F:tRNA dimethylallyltransferase activity"/>
    <property type="evidence" value="ECO:0007669"/>
    <property type="project" value="TreeGrafter"/>
</dbReference>
<gene>
    <name evidence="5" type="ORF">A2989_00280</name>
</gene>
<organism evidence="5 6">
    <name type="scientific">Candidatus Amesbacteria bacterium RIFCSPLOWO2_01_FULL_48_25</name>
    <dbReference type="NCBI Taxonomy" id="1797259"/>
    <lineage>
        <taxon>Bacteria</taxon>
        <taxon>Candidatus Amesiibacteriota</taxon>
    </lineage>
</organism>
<dbReference type="Proteomes" id="UP000177080">
    <property type="component" value="Unassembled WGS sequence"/>
</dbReference>
<comment type="similarity">
    <text evidence="1">Belongs to the IPP transferase family.</text>
</comment>
<evidence type="ECO:0000256" key="2">
    <source>
        <dbReference type="ARBA" id="ARBA00022679"/>
    </source>
</evidence>
<keyword evidence="4" id="KW-0067">ATP-binding</keyword>
<dbReference type="Pfam" id="PF01745">
    <property type="entry name" value="IPT"/>
    <property type="match status" value="1"/>
</dbReference>
<dbReference type="Gene3D" id="1.10.20.140">
    <property type="match status" value="1"/>
</dbReference>
<dbReference type="STRING" id="1797259.A2989_00280"/>
<comment type="caution">
    <text evidence="5">The sequence shown here is derived from an EMBL/GenBank/DDBJ whole genome shotgun (WGS) entry which is preliminary data.</text>
</comment>
<dbReference type="Pfam" id="PF01715">
    <property type="entry name" value="IPPT"/>
    <property type="match status" value="1"/>
</dbReference>
<dbReference type="GO" id="GO:0005524">
    <property type="term" value="F:ATP binding"/>
    <property type="evidence" value="ECO:0007669"/>
    <property type="project" value="UniProtKB-KW"/>
</dbReference>
<dbReference type="AlphaFoldDB" id="A0A1F4ZAN7"/>
<evidence type="ECO:0000256" key="3">
    <source>
        <dbReference type="ARBA" id="ARBA00022741"/>
    </source>
</evidence>
<dbReference type="Gene3D" id="3.40.50.300">
    <property type="entry name" value="P-loop containing nucleotide triphosphate hydrolases"/>
    <property type="match status" value="1"/>
</dbReference>
<name>A0A1F4ZAN7_9BACT</name>
<keyword evidence="3" id="KW-0547">Nucleotide-binding</keyword>
<reference evidence="5 6" key="1">
    <citation type="journal article" date="2016" name="Nat. Commun.">
        <title>Thousands of microbial genomes shed light on interconnected biogeochemical processes in an aquifer system.</title>
        <authorList>
            <person name="Anantharaman K."/>
            <person name="Brown C.T."/>
            <person name="Hug L.A."/>
            <person name="Sharon I."/>
            <person name="Castelle C.J."/>
            <person name="Probst A.J."/>
            <person name="Thomas B.C."/>
            <person name="Singh A."/>
            <person name="Wilkins M.J."/>
            <person name="Karaoz U."/>
            <person name="Brodie E.L."/>
            <person name="Williams K.H."/>
            <person name="Hubbard S.S."/>
            <person name="Banfield J.F."/>
        </authorList>
    </citation>
    <scope>NUCLEOTIDE SEQUENCE [LARGE SCALE GENOMIC DNA]</scope>
</reference>
<keyword evidence="2" id="KW-0808">Transferase</keyword>
<evidence type="ECO:0000256" key="1">
    <source>
        <dbReference type="ARBA" id="ARBA00005842"/>
    </source>
</evidence>
<proteinExistence type="inferred from homology"/>
<dbReference type="EMBL" id="MEXN01000007">
    <property type="protein sequence ID" value="OGD03255.1"/>
    <property type="molecule type" value="Genomic_DNA"/>
</dbReference>
<dbReference type="PANTHER" id="PTHR11088">
    <property type="entry name" value="TRNA DIMETHYLALLYLTRANSFERASE"/>
    <property type="match status" value="1"/>
</dbReference>
<evidence type="ECO:0000313" key="5">
    <source>
        <dbReference type="EMBL" id="OGD03255.1"/>
    </source>
</evidence>
<dbReference type="InterPro" id="IPR039657">
    <property type="entry name" value="Dimethylallyltransferase"/>
</dbReference>
<accession>A0A1F4ZAN7</accession>
<dbReference type="SUPFAM" id="SSF52540">
    <property type="entry name" value="P-loop containing nucleoside triphosphate hydrolases"/>
    <property type="match status" value="1"/>
</dbReference>
<dbReference type="GO" id="GO:0006400">
    <property type="term" value="P:tRNA modification"/>
    <property type="evidence" value="ECO:0007669"/>
    <property type="project" value="TreeGrafter"/>
</dbReference>
<sequence length="303" mass="34319">MSKVLIISGPTATGKTKLALEIAQKFSGEIVSADSRQVYTGKNLIHGKDLPPNPKAQISSLKWRSKNLKYYVVDGIKIWLYDVVNPGEEFNVSFWKECADLVISDIISRKKLPIIVGGTGLFIKSLTHDLSTINVPLDRNLRKKLENQSPEQLFNYLKSINEKKADNLNDSDRHNPRRLIRAIEISLAPPPLTAKTRAAGEKLRGGWGRRYLQIGLIASRDFLYQLVDQRIASRISAGAVSEDSDLAAHPESWQSMEHKIIRHQLTWFATHPPDHWFYITKPSWQSFALSYVDAWYNESSPPS</sequence>
<protein>
    <submittedName>
        <fullName evidence="5">Uncharacterized protein</fullName>
    </submittedName>
</protein>
<evidence type="ECO:0000256" key="4">
    <source>
        <dbReference type="ARBA" id="ARBA00022840"/>
    </source>
</evidence>
<dbReference type="InterPro" id="IPR027417">
    <property type="entry name" value="P-loop_NTPase"/>
</dbReference>